<dbReference type="InterPro" id="IPR000980">
    <property type="entry name" value="SH2"/>
</dbReference>
<keyword evidence="5" id="KW-0723">Serine/threonine-protein kinase</keyword>
<dbReference type="EMBL" id="JAWDGP010001473">
    <property type="protein sequence ID" value="KAK3791331.1"/>
    <property type="molecule type" value="Genomic_DNA"/>
</dbReference>
<feature type="domain" description="Myosin motor" evidence="21">
    <location>
        <begin position="7"/>
        <end position="705"/>
    </location>
</feature>
<keyword evidence="8 18" id="KW-0547">Nucleotide-binding</keyword>
<dbReference type="EC" id="2.7.11.1" evidence="3"/>
<evidence type="ECO:0000256" key="16">
    <source>
        <dbReference type="ARBA" id="ARBA00048679"/>
    </source>
</evidence>
<feature type="region of interest" description="Actin-binding" evidence="18">
    <location>
        <begin position="589"/>
        <end position="611"/>
    </location>
</feature>
<evidence type="ECO:0000256" key="11">
    <source>
        <dbReference type="ARBA" id="ARBA00023123"/>
    </source>
</evidence>
<evidence type="ECO:0000256" key="3">
    <source>
        <dbReference type="ARBA" id="ARBA00012513"/>
    </source>
</evidence>
<evidence type="ECO:0000259" key="20">
    <source>
        <dbReference type="PROSITE" id="PS50001"/>
    </source>
</evidence>
<dbReference type="InterPro" id="IPR027417">
    <property type="entry name" value="P-loop_NTPase"/>
</dbReference>
<evidence type="ECO:0000313" key="23">
    <source>
        <dbReference type="Proteomes" id="UP001283361"/>
    </source>
</evidence>
<evidence type="ECO:0000256" key="19">
    <source>
        <dbReference type="SAM" id="MobiDB-lite"/>
    </source>
</evidence>
<evidence type="ECO:0000256" key="18">
    <source>
        <dbReference type="PROSITE-ProRule" id="PRU00782"/>
    </source>
</evidence>
<feature type="region of interest" description="Disordered" evidence="19">
    <location>
        <begin position="549"/>
        <end position="573"/>
    </location>
</feature>
<evidence type="ECO:0000256" key="2">
    <source>
        <dbReference type="ARBA" id="ARBA00004316"/>
    </source>
</evidence>
<evidence type="ECO:0000256" key="14">
    <source>
        <dbReference type="ARBA" id="ARBA00023273"/>
    </source>
</evidence>
<dbReference type="SMART" id="SM00252">
    <property type="entry name" value="SH2"/>
    <property type="match status" value="1"/>
</dbReference>
<comment type="catalytic activity">
    <reaction evidence="16">
        <text>L-seryl-[protein] + ATP = O-phospho-L-seryl-[protein] + ADP + H(+)</text>
        <dbReference type="Rhea" id="RHEA:17989"/>
        <dbReference type="Rhea" id="RHEA-COMP:9863"/>
        <dbReference type="Rhea" id="RHEA-COMP:11604"/>
        <dbReference type="ChEBI" id="CHEBI:15378"/>
        <dbReference type="ChEBI" id="CHEBI:29999"/>
        <dbReference type="ChEBI" id="CHEBI:30616"/>
        <dbReference type="ChEBI" id="CHEBI:83421"/>
        <dbReference type="ChEBI" id="CHEBI:456216"/>
        <dbReference type="EC" id="2.7.11.1"/>
    </reaction>
</comment>
<dbReference type="SUPFAM" id="SSF52540">
    <property type="entry name" value="P-loop containing nucleoside triphosphate hydrolases"/>
    <property type="match status" value="1"/>
</dbReference>
<comment type="similarity">
    <text evidence="18">Belongs to the TRAFAC class myosin-kinesin ATPase superfamily. Myosin family.</text>
</comment>
<dbReference type="GO" id="GO:0003779">
    <property type="term" value="F:actin binding"/>
    <property type="evidence" value="ECO:0007669"/>
    <property type="project" value="UniProtKB-KW"/>
</dbReference>
<feature type="region of interest" description="Disordered" evidence="19">
    <location>
        <begin position="754"/>
        <end position="780"/>
    </location>
</feature>
<dbReference type="Gene3D" id="1.20.58.530">
    <property type="match status" value="1"/>
</dbReference>
<feature type="compositionally biased region" description="Basic and acidic residues" evidence="19">
    <location>
        <begin position="1043"/>
        <end position="1060"/>
    </location>
</feature>
<dbReference type="PANTHER" id="PTHR46256:SF5">
    <property type="entry name" value="MYOSIN-IIIB-LIKE"/>
    <property type="match status" value="1"/>
</dbReference>
<feature type="binding site" evidence="18">
    <location>
        <begin position="104"/>
        <end position="111"/>
    </location>
    <ligand>
        <name>ATP</name>
        <dbReference type="ChEBI" id="CHEBI:30616"/>
    </ligand>
</feature>
<keyword evidence="4" id="KW-0963">Cytoplasm</keyword>
<evidence type="ECO:0000256" key="4">
    <source>
        <dbReference type="ARBA" id="ARBA00022490"/>
    </source>
</evidence>
<dbReference type="AlphaFoldDB" id="A0AAE1ANY0"/>
<keyword evidence="6" id="KW-0808">Transferase</keyword>
<evidence type="ECO:0000256" key="8">
    <source>
        <dbReference type="ARBA" id="ARBA00022741"/>
    </source>
</evidence>
<dbReference type="EMBL" id="JAWDGP010001473">
    <property type="protein sequence ID" value="KAK3791330.1"/>
    <property type="molecule type" value="Genomic_DNA"/>
</dbReference>
<dbReference type="PRINTS" id="PR00401">
    <property type="entry name" value="SH2DOMAIN"/>
</dbReference>
<evidence type="ECO:0000259" key="21">
    <source>
        <dbReference type="PROSITE" id="PS51456"/>
    </source>
</evidence>
<keyword evidence="23" id="KW-1185">Reference proteome</keyword>
<keyword evidence="7" id="KW-0677">Repeat</keyword>
<dbReference type="SMART" id="SM00242">
    <property type="entry name" value="MYSc"/>
    <property type="match status" value="1"/>
</dbReference>
<dbReference type="Pfam" id="PF00063">
    <property type="entry name" value="Myosin_head"/>
    <property type="match status" value="1"/>
</dbReference>
<keyword evidence="10 18" id="KW-0067">ATP-binding</keyword>
<dbReference type="PROSITE" id="PS51456">
    <property type="entry name" value="MYOSIN_MOTOR"/>
    <property type="match status" value="1"/>
</dbReference>
<dbReference type="GO" id="GO:0004674">
    <property type="term" value="F:protein serine/threonine kinase activity"/>
    <property type="evidence" value="ECO:0007669"/>
    <property type="project" value="UniProtKB-KW"/>
</dbReference>
<dbReference type="Gene3D" id="1.20.120.720">
    <property type="entry name" value="Myosin VI head, motor domain, U50 subdomain"/>
    <property type="match status" value="1"/>
</dbReference>
<sequence>MDRPPVGQVQDLASLAKLDETILLEEIKERYTQDKIYTYVGDILIAVNPFKDVGIYGKEYSARYKQIKQSAHPPHIFAVADAAYQALLGRGGRQPGNQCILISGESGAGKTESTKLIIKQLVELCRGNTQLEQQILQVNPLLEAFGNARTNLNDNSSRFGKYIQLKFNQGHLRGAKISEYLLEKSRVVRQNPGEESFHIFYYLFVDEQSSQLGLGEASSYRYLTNGGQHVARQLDLLTQQKADLINAMDLVGFTDQEQANVFAMVASVLHLGNINFQVNDDDDSIHVTDSNGPVRVAAKLLGIDSSEVEACLTCMVTVTRGEYVKRNYNRQQAEDAREAMAKAVYGRLFGWIVNKINCLLVPYDLKLNKGFTEIGILDIFGFEDFAKEGGKNSFEQACINLANEQLQFFFNEHIFHMEQEEYKKEGIDWTEINFVDNKPLLDLFLAKPIGILSLLDEESLFPKGTDQSYVDKLTKSFSGNTYFTKSPQTTKPVFSINHYAGKVTYTAEAWLAKNRDTLPPGVPELFQSSSNELVKTIFRGQMTRTGSLALQGRRSTSHKSKQRRSRLTSSGPDAAKRKITVGAQFKNSLGILMERMMASTPIFVRCLKPNYMKQPGHLDTQFVLAQLLYTGMLETIEIRRKGFAVRPSFVHFVEKYKILKDLKLKGSSEDCVSILQSARLEGWRIGKTKVFLKYSHVEQLTELLDRMAKCAIHMQRIVRGFLARREFVRRLEKARQEKAAVEEMLRQAARLNAEASSKAKQLTSPETSHPKTAWQPTPETDPATLAAKGSYLVPQAKSVTTGTQMDVGSDSDDLLEDDFEAAASAANRVKRFGKEGNKQAAMNWFKETQTYNVVDQSQNRFAEWFHGIISRRDSENLLKDKILGCFLIRVSESRFGYTLSFKAENRCRHYMIDQLKNEKFIIIGEPKVHRSLHNLIAYHKKTKLSNWNHLLTVPCGQASGECDYHELVREDVYHLLEAPDVPPKNYPVNSAAASTLQVRKPTEPRSHQEVTAANQARKSRPLPKLPEEAYQQLISDSQYKGHTYRDLEGSEAEDKRKNGK</sequence>
<dbReference type="SUPFAM" id="SSF55550">
    <property type="entry name" value="SH2 domain"/>
    <property type="match status" value="1"/>
</dbReference>
<evidence type="ECO:0000256" key="5">
    <source>
        <dbReference type="ARBA" id="ARBA00022527"/>
    </source>
</evidence>
<dbReference type="Gene3D" id="3.30.505.10">
    <property type="entry name" value="SH2 domain"/>
    <property type="match status" value="1"/>
</dbReference>
<keyword evidence="9" id="KW-0418">Kinase</keyword>
<evidence type="ECO:0000256" key="1">
    <source>
        <dbReference type="ARBA" id="ARBA00004245"/>
    </source>
</evidence>
<dbReference type="Pfam" id="PF00017">
    <property type="entry name" value="SH2"/>
    <property type="match status" value="1"/>
</dbReference>
<feature type="compositionally biased region" description="Polar residues" evidence="19">
    <location>
        <begin position="754"/>
        <end position="767"/>
    </location>
</feature>
<dbReference type="PROSITE" id="PS50001">
    <property type="entry name" value="SH2"/>
    <property type="match status" value="1"/>
</dbReference>
<dbReference type="GO" id="GO:0042995">
    <property type="term" value="C:cell projection"/>
    <property type="evidence" value="ECO:0007669"/>
    <property type="project" value="UniProtKB-SubCell"/>
</dbReference>
<dbReference type="Gene3D" id="1.10.10.820">
    <property type="match status" value="1"/>
</dbReference>
<comment type="subcellular location">
    <subcellularLocation>
        <location evidence="2">Cell projection</location>
    </subcellularLocation>
    <subcellularLocation>
        <location evidence="1">Cytoplasm</location>
        <location evidence="1">Cytoskeleton</location>
    </subcellularLocation>
</comment>
<dbReference type="PROSITE" id="PS50096">
    <property type="entry name" value="IQ"/>
    <property type="match status" value="1"/>
</dbReference>
<feature type="region of interest" description="Disordered" evidence="19">
    <location>
        <begin position="993"/>
        <end position="1060"/>
    </location>
</feature>
<organism evidence="22 23">
    <name type="scientific">Elysia crispata</name>
    <name type="common">lettuce slug</name>
    <dbReference type="NCBI Taxonomy" id="231223"/>
    <lineage>
        <taxon>Eukaryota</taxon>
        <taxon>Metazoa</taxon>
        <taxon>Spiralia</taxon>
        <taxon>Lophotrochozoa</taxon>
        <taxon>Mollusca</taxon>
        <taxon>Gastropoda</taxon>
        <taxon>Heterobranchia</taxon>
        <taxon>Euthyneura</taxon>
        <taxon>Panpulmonata</taxon>
        <taxon>Sacoglossa</taxon>
        <taxon>Placobranchoidea</taxon>
        <taxon>Plakobranchidae</taxon>
        <taxon>Elysia</taxon>
    </lineage>
</organism>
<comment type="catalytic activity">
    <reaction evidence="15">
        <text>L-threonyl-[protein] + ATP = O-phospho-L-threonyl-[protein] + ADP + H(+)</text>
        <dbReference type="Rhea" id="RHEA:46608"/>
        <dbReference type="Rhea" id="RHEA-COMP:11060"/>
        <dbReference type="Rhea" id="RHEA-COMP:11605"/>
        <dbReference type="ChEBI" id="CHEBI:15378"/>
        <dbReference type="ChEBI" id="CHEBI:30013"/>
        <dbReference type="ChEBI" id="CHEBI:30616"/>
        <dbReference type="ChEBI" id="CHEBI:61977"/>
        <dbReference type="ChEBI" id="CHEBI:456216"/>
        <dbReference type="EC" id="2.7.11.1"/>
    </reaction>
</comment>
<dbReference type="SMART" id="SM00015">
    <property type="entry name" value="IQ"/>
    <property type="match status" value="1"/>
</dbReference>
<keyword evidence="13" id="KW-0206">Cytoskeleton</keyword>
<evidence type="ECO:0000256" key="10">
    <source>
        <dbReference type="ARBA" id="ARBA00022840"/>
    </source>
</evidence>
<evidence type="ECO:0000256" key="6">
    <source>
        <dbReference type="ARBA" id="ARBA00022679"/>
    </source>
</evidence>
<dbReference type="Proteomes" id="UP001283361">
    <property type="component" value="Unassembled WGS sequence"/>
</dbReference>
<keyword evidence="18" id="KW-0009">Actin-binding</keyword>
<accession>A0AAE1ANY0</accession>
<dbReference type="InterPro" id="IPR000048">
    <property type="entry name" value="IQ_motif_EF-hand-BS"/>
</dbReference>
<dbReference type="Gene3D" id="3.40.850.10">
    <property type="entry name" value="Kinesin motor domain"/>
    <property type="match status" value="1"/>
</dbReference>
<feature type="compositionally biased region" description="Basic residues" evidence="19">
    <location>
        <begin position="555"/>
        <end position="566"/>
    </location>
</feature>
<evidence type="ECO:0000256" key="12">
    <source>
        <dbReference type="ARBA" id="ARBA00023175"/>
    </source>
</evidence>
<keyword evidence="17" id="KW-0727">SH2 domain</keyword>
<dbReference type="InterPro" id="IPR036961">
    <property type="entry name" value="Kinesin_motor_dom_sf"/>
</dbReference>
<evidence type="ECO:0000313" key="22">
    <source>
        <dbReference type="EMBL" id="KAK3791330.1"/>
    </source>
</evidence>
<evidence type="ECO:0000256" key="7">
    <source>
        <dbReference type="ARBA" id="ARBA00022737"/>
    </source>
</evidence>
<dbReference type="InterPro" id="IPR001609">
    <property type="entry name" value="Myosin_head_motor_dom-like"/>
</dbReference>
<dbReference type="GO" id="GO:0005524">
    <property type="term" value="F:ATP binding"/>
    <property type="evidence" value="ECO:0007669"/>
    <property type="project" value="UniProtKB-UniRule"/>
</dbReference>
<keyword evidence="14" id="KW-0966">Cell projection</keyword>
<dbReference type="InterPro" id="IPR052409">
    <property type="entry name" value="Myosin-III_kinase_activity"/>
</dbReference>
<protein>
    <recommendedName>
        <fullName evidence="3">non-specific serine/threonine protein kinase</fullName>
        <ecNumber evidence="3">2.7.11.1</ecNumber>
    </recommendedName>
</protein>
<keyword evidence="11 18" id="KW-0518">Myosin</keyword>
<dbReference type="InterPro" id="IPR036860">
    <property type="entry name" value="SH2_dom_sf"/>
</dbReference>
<name>A0AAE1ANY0_9GAST</name>
<gene>
    <name evidence="22" type="ORF">RRG08_012515</name>
</gene>
<dbReference type="GO" id="GO:0016459">
    <property type="term" value="C:myosin complex"/>
    <property type="evidence" value="ECO:0007669"/>
    <property type="project" value="UniProtKB-KW"/>
</dbReference>
<comment type="caution">
    <text evidence="22">The sequence shown here is derived from an EMBL/GenBank/DDBJ whole genome shotgun (WGS) entry which is preliminary data.</text>
</comment>
<dbReference type="PRINTS" id="PR00193">
    <property type="entry name" value="MYOSINHEAVY"/>
</dbReference>
<keyword evidence="12 18" id="KW-0505">Motor protein</keyword>
<dbReference type="GO" id="GO:0000146">
    <property type="term" value="F:microfilament motor activity"/>
    <property type="evidence" value="ECO:0007669"/>
    <property type="project" value="TreeGrafter"/>
</dbReference>
<dbReference type="Gene3D" id="1.20.5.4820">
    <property type="match status" value="1"/>
</dbReference>
<evidence type="ECO:0000256" key="15">
    <source>
        <dbReference type="ARBA" id="ARBA00047899"/>
    </source>
</evidence>
<evidence type="ECO:0000256" key="13">
    <source>
        <dbReference type="ARBA" id="ARBA00023212"/>
    </source>
</evidence>
<reference evidence="22" key="1">
    <citation type="journal article" date="2023" name="G3 (Bethesda)">
        <title>A reference genome for the long-term kleptoplast-retaining sea slug Elysia crispata morphotype clarki.</title>
        <authorList>
            <person name="Eastman K.E."/>
            <person name="Pendleton A.L."/>
            <person name="Shaikh M.A."/>
            <person name="Suttiyut T."/>
            <person name="Ogas R."/>
            <person name="Tomko P."/>
            <person name="Gavelis G."/>
            <person name="Widhalm J.R."/>
            <person name="Wisecaver J.H."/>
        </authorList>
    </citation>
    <scope>NUCLEOTIDE SEQUENCE</scope>
    <source>
        <strain evidence="22">ECLA1</strain>
    </source>
</reference>
<evidence type="ECO:0000256" key="17">
    <source>
        <dbReference type="PROSITE-ProRule" id="PRU00191"/>
    </source>
</evidence>
<proteinExistence type="inferred from homology"/>
<dbReference type="PANTHER" id="PTHR46256">
    <property type="entry name" value="AGAP011099-PA"/>
    <property type="match status" value="1"/>
</dbReference>
<feature type="domain" description="SH2" evidence="20">
    <location>
        <begin position="864"/>
        <end position="955"/>
    </location>
</feature>
<dbReference type="GO" id="GO:0030832">
    <property type="term" value="P:regulation of actin filament length"/>
    <property type="evidence" value="ECO:0007669"/>
    <property type="project" value="TreeGrafter"/>
</dbReference>
<evidence type="ECO:0000256" key="9">
    <source>
        <dbReference type="ARBA" id="ARBA00022777"/>
    </source>
</evidence>
<dbReference type="Pfam" id="PF00612">
    <property type="entry name" value="IQ"/>
    <property type="match status" value="1"/>
</dbReference>